<accession>A0ABW9Y0M6</accession>
<dbReference type="RefSeq" id="WP_161764776.1">
    <property type="nucleotide sequence ID" value="NZ_JAAATW010000001.1"/>
</dbReference>
<gene>
    <name evidence="1" type="ORF">GU920_00170</name>
</gene>
<dbReference type="Proteomes" id="UP001517376">
    <property type="component" value="Unassembled WGS sequence"/>
</dbReference>
<keyword evidence="2" id="KW-1185">Reference proteome</keyword>
<name>A0ABW9Y0M6_9RHOB</name>
<reference evidence="2" key="1">
    <citation type="submission" date="2020-01" db="EMBL/GenBank/DDBJ databases">
        <title>Sphingomonas sp. strain CSW-10.</title>
        <authorList>
            <person name="Chen W.-M."/>
        </authorList>
    </citation>
    <scope>NUCLEOTIDE SEQUENCE [LARGE SCALE GENOMIC DNA]</scope>
    <source>
        <strain evidence="2">CCP-1</strain>
    </source>
</reference>
<evidence type="ECO:0000313" key="1">
    <source>
        <dbReference type="EMBL" id="NBE05943.1"/>
    </source>
</evidence>
<organism evidence="1 2">
    <name type="scientific">Paragemmobacter ruber</name>
    <dbReference type="NCBI Taxonomy" id="1985673"/>
    <lineage>
        <taxon>Bacteria</taxon>
        <taxon>Pseudomonadati</taxon>
        <taxon>Pseudomonadota</taxon>
        <taxon>Alphaproteobacteria</taxon>
        <taxon>Rhodobacterales</taxon>
        <taxon>Paracoccaceae</taxon>
        <taxon>Paragemmobacter</taxon>
    </lineage>
</organism>
<dbReference type="EMBL" id="JAAATW010000001">
    <property type="protein sequence ID" value="NBE05943.1"/>
    <property type="molecule type" value="Genomic_DNA"/>
</dbReference>
<proteinExistence type="predicted"/>
<sequence length="85" mass="8990">MAEIVPLRKLEVEVEADLDAVCQAVSQSACAWADALEAQCEAMGMPDRRAVQVRVVPSAALLDLLASGAAFRVESDFIMAVKGQG</sequence>
<protein>
    <submittedName>
        <fullName evidence="1">Uncharacterized protein</fullName>
    </submittedName>
</protein>
<evidence type="ECO:0000313" key="2">
    <source>
        <dbReference type="Proteomes" id="UP001517376"/>
    </source>
</evidence>
<comment type="caution">
    <text evidence="1">The sequence shown here is derived from an EMBL/GenBank/DDBJ whole genome shotgun (WGS) entry which is preliminary data.</text>
</comment>